<evidence type="ECO:0000256" key="2">
    <source>
        <dbReference type="SAM" id="MobiDB-lite"/>
    </source>
</evidence>
<evidence type="ECO:0000256" key="1">
    <source>
        <dbReference type="SAM" id="Coils"/>
    </source>
</evidence>
<reference evidence="3" key="1">
    <citation type="submission" date="2022-01" db="EMBL/GenBank/DDBJ databases">
        <authorList>
            <person name="Braso-Vives M."/>
        </authorList>
    </citation>
    <scope>NUCLEOTIDE SEQUENCE</scope>
</reference>
<feature type="region of interest" description="Disordered" evidence="2">
    <location>
        <begin position="141"/>
        <end position="292"/>
    </location>
</feature>
<dbReference type="Proteomes" id="UP000838412">
    <property type="component" value="Chromosome 11"/>
</dbReference>
<name>A0A8J9YQ51_BRALA</name>
<dbReference type="OrthoDB" id="10057688at2759"/>
<proteinExistence type="predicted"/>
<protein>
    <submittedName>
        <fullName evidence="3">Hypp6212 protein</fullName>
    </submittedName>
</protein>
<sequence>MPCNVLQGIIGFAEMWELGAIVGQRNGRRSVKQWHFDFIDKKGMTNEERDKIEEKLREVEAALEEEKAKCQNLEKKLEDADEDSKGLLFSLAQAQDPFVVVTGGANDGEDTVPWFAKVVATNEANRRLFLRWHVPNGEGVWARETENGKPIKDQSAVDGQEEEDAVDGQEEEDAVDRQEEEEAVDGQEEEDAVDGQEEEEAVDGQEEEEAVDGQEEEDAVDGQEEEEAVDGQEEGEAVDGQEEGEAVDGQEEEDAVDGQEEEEAVDGQEEGEAVDGQEEGEAVDGQEEEDAVDDTLRKCLDTYAIDEQLYMTHGQAAQCPSTNRMSKCVCLRLLRTYNQQRNRPVDAKGKKLPLHQSIVQTYATDQQLLEDSQVVQEQTNLVLVTINNTTVGTCTETGCRLWTGYIENGEYGSLKVPSHVENRRVTLQNDHYSVAGLRLDYERDNREHDDDTEILEVDDVEDVPQCSSTADYN</sequence>
<gene>
    <name evidence="3" type="primary">Hypp6212</name>
    <name evidence="3" type="ORF">BLAG_LOCUS4742</name>
</gene>
<keyword evidence="4" id="KW-1185">Reference proteome</keyword>
<feature type="coiled-coil region" evidence="1">
    <location>
        <begin position="42"/>
        <end position="83"/>
    </location>
</feature>
<feature type="compositionally biased region" description="Acidic residues" evidence="2">
    <location>
        <begin position="159"/>
        <end position="292"/>
    </location>
</feature>
<keyword evidence="1" id="KW-0175">Coiled coil</keyword>
<feature type="compositionally biased region" description="Basic and acidic residues" evidence="2">
    <location>
        <begin position="141"/>
        <end position="152"/>
    </location>
</feature>
<organism evidence="3 4">
    <name type="scientific">Branchiostoma lanceolatum</name>
    <name type="common">Common lancelet</name>
    <name type="synonym">Amphioxus lanceolatum</name>
    <dbReference type="NCBI Taxonomy" id="7740"/>
    <lineage>
        <taxon>Eukaryota</taxon>
        <taxon>Metazoa</taxon>
        <taxon>Chordata</taxon>
        <taxon>Cephalochordata</taxon>
        <taxon>Leptocardii</taxon>
        <taxon>Amphioxiformes</taxon>
        <taxon>Branchiostomatidae</taxon>
        <taxon>Branchiostoma</taxon>
    </lineage>
</organism>
<evidence type="ECO:0000313" key="3">
    <source>
        <dbReference type="EMBL" id="CAH1240927.1"/>
    </source>
</evidence>
<accession>A0A8J9YQ51</accession>
<evidence type="ECO:0000313" key="4">
    <source>
        <dbReference type="Proteomes" id="UP000838412"/>
    </source>
</evidence>
<dbReference type="EMBL" id="OV696696">
    <property type="protein sequence ID" value="CAH1240927.1"/>
    <property type="molecule type" value="Genomic_DNA"/>
</dbReference>
<dbReference type="AlphaFoldDB" id="A0A8J9YQ51"/>